<evidence type="ECO:0000256" key="6">
    <source>
        <dbReference type="SAM" id="MobiDB-lite"/>
    </source>
</evidence>
<dbReference type="Pfam" id="PF09430">
    <property type="entry name" value="EMC7_beta-sandw"/>
    <property type="match status" value="1"/>
</dbReference>
<evidence type="ECO:0000256" key="1">
    <source>
        <dbReference type="ARBA" id="ARBA00004167"/>
    </source>
</evidence>
<keyword evidence="11" id="KW-1185">Reference proteome</keyword>
<sequence>MNSFLSLLALLSILFPTLLTATSLTLRIPPHIPALPPSTTAILTITGRTLRAPITRSNSFIFNNITSADAGEYLLDIACKDYDFMSYGLDVKGEGPVVELYRVGRGGIQQGEKMRVGKEGFELRVVRAREYYEARSGFSPMDLLKNPMILIAIVGLAFVFGMPYLLDNMDPEMKAEFEEQQKKSILSGGAGTTNPLQNFDMAAWMAGKTAGSAEQSQDEGSATGSGSGVKARRRG</sequence>
<evidence type="ECO:0000256" key="5">
    <source>
        <dbReference type="ARBA" id="ARBA00023136"/>
    </source>
</evidence>
<feature type="region of interest" description="Disordered" evidence="6">
    <location>
        <begin position="207"/>
        <end position="235"/>
    </location>
</feature>
<feature type="chain" id="PRO_5045483945" description="ER membrane protein complex subunit 7 beta-sandwich domain-containing protein" evidence="8">
    <location>
        <begin position="22"/>
        <end position="235"/>
    </location>
</feature>
<evidence type="ECO:0000259" key="9">
    <source>
        <dbReference type="Pfam" id="PF09430"/>
    </source>
</evidence>
<protein>
    <recommendedName>
        <fullName evidence="9">ER membrane protein complex subunit 7 beta-sandwich domain-containing protein</fullName>
    </recommendedName>
</protein>
<accession>A0ABR4AX00</accession>
<feature type="signal peptide" evidence="8">
    <location>
        <begin position="1"/>
        <end position="21"/>
    </location>
</feature>
<evidence type="ECO:0000256" key="8">
    <source>
        <dbReference type="SAM" id="SignalP"/>
    </source>
</evidence>
<dbReference type="InterPro" id="IPR039163">
    <property type="entry name" value="EMC7"/>
</dbReference>
<evidence type="ECO:0000256" key="3">
    <source>
        <dbReference type="ARBA" id="ARBA00022729"/>
    </source>
</evidence>
<name>A0ABR4AX00_9LECA</name>
<keyword evidence="4 7" id="KW-1133">Transmembrane helix</keyword>
<keyword evidence="5 7" id="KW-0472">Membrane</keyword>
<dbReference type="PANTHER" id="PTHR13605">
    <property type="entry name" value="ER MEMBRANE PROTEIN COMPLEX SUBUNIT 7"/>
    <property type="match status" value="1"/>
</dbReference>
<evidence type="ECO:0000256" key="4">
    <source>
        <dbReference type="ARBA" id="ARBA00022989"/>
    </source>
</evidence>
<keyword evidence="2 7" id="KW-0812">Transmembrane</keyword>
<organism evidence="10 11">
    <name type="scientific">Lepraria finkii</name>
    <dbReference type="NCBI Taxonomy" id="1340010"/>
    <lineage>
        <taxon>Eukaryota</taxon>
        <taxon>Fungi</taxon>
        <taxon>Dikarya</taxon>
        <taxon>Ascomycota</taxon>
        <taxon>Pezizomycotina</taxon>
        <taxon>Lecanoromycetes</taxon>
        <taxon>OSLEUM clade</taxon>
        <taxon>Lecanoromycetidae</taxon>
        <taxon>Lecanorales</taxon>
        <taxon>Lecanorineae</taxon>
        <taxon>Stereocaulaceae</taxon>
        <taxon>Lepraria</taxon>
    </lineage>
</organism>
<feature type="compositionally biased region" description="Polar residues" evidence="6">
    <location>
        <begin position="212"/>
        <end position="224"/>
    </location>
</feature>
<reference evidence="10 11" key="1">
    <citation type="submission" date="2024-09" db="EMBL/GenBank/DDBJ databases">
        <title>Rethinking Asexuality: The Enigmatic Case of Functional Sexual Genes in Lepraria (Stereocaulaceae).</title>
        <authorList>
            <person name="Doellman M."/>
            <person name="Sun Y."/>
            <person name="Barcenas-Pena A."/>
            <person name="Lumbsch H.T."/>
            <person name="Grewe F."/>
        </authorList>
    </citation>
    <scope>NUCLEOTIDE SEQUENCE [LARGE SCALE GENOMIC DNA]</scope>
    <source>
        <strain evidence="10 11">Grewe 0041</strain>
    </source>
</reference>
<dbReference type="PANTHER" id="PTHR13605:SF4">
    <property type="entry name" value="ER MEMBRANE PROTEIN COMPLEX SUBUNIT 7"/>
    <property type="match status" value="1"/>
</dbReference>
<feature type="transmembrane region" description="Helical" evidence="7">
    <location>
        <begin position="148"/>
        <end position="166"/>
    </location>
</feature>
<dbReference type="Proteomes" id="UP001590951">
    <property type="component" value="Unassembled WGS sequence"/>
</dbReference>
<dbReference type="EMBL" id="JBHFEH010000070">
    <property type="protein sequence ID" value="KAL2049174.1"/>
    <property type="molecule type" value="Genomic_DNA"/>
</dbReference>
<evidence type="ECO:0000313" key="10">
    <source>
        <dbReference type="EMBL" id="KAL2049174.1"/>
    </source>
</evidence>
<evidence type="ECO:0000313" key="11">
    <source>
        <dbReference type="Proteomes" id="UP001590951"/>
    </source>
</evidence>
<evidence type="ECO:0000256" key="7">
    <source>
        <dbReference type="SAM" id="Phobius"/>
    </source>
</evidence>
<evidence type="ECO:0000256" key="2">
    <source>
        <dbReference type="ARBA" id="ARBA00022692"/>
    </source>
</evidence>
<comment type="caution">
    <text evidence="10">The sequence shown here is derived from an EMBL/GenBank/DDBJ whole genome shotgun (WGS) entry which is preliminary data.</text>
</comment>
<gene>
    <name evidence="10" type="ORF">ABVK25_010604</name>
</gene>
<comment type="subcellular location">
    <subcellularLocation>
        <location evidence="1">Membrane</location>
        <topology evidence="1">Single-pass membrane protein</topology>
    </subcellularLocation>
</comment>
<dbReference type="InterPro" id="IPR019008">
    <property type="entry name" value="Beta_sandwich_EMC7"/>
</dbReference>
<keyword evidence="3 8" id="KW-0732">Signal</keyword>
<feature type="domain" description="ER membrane protein complex subunit 7 beta-sandwich" evidence="9">
    <location>
        <begin position="35"/>
        <end position="151"/>
    </location>
</feature>
<proteinExistence type="predicted"/>